<organism evidence="4 5">
    <name type="scientific">Streptomyces albospinus</name>
    <dbReference type="NCBI Taxonomy" id="285515"/>
    <lineage>
        <taxon>Bacteria</taxon>
        <taxon>Bacillati</taxon>
        <taxon>Actinomycetota</taxon>
        <taxon>Actinomycetes</taxon>
        <taxon>Kitasatosporales</taxon>
        <taxon>Streptomycetaceae</taxon>
        <taxon>Streptomyces</taxon>
    </lineage>
</organism>
<sequence length="342" mass="37232">MNAPLGDTPQSLTGLHVVDAEGAKVGIVQQVYRDDATNDPEWITVRTGLFGMKETFVPLAGARRTGDELQVPHTKATIKEAPRIDADGHLDPSEEERLYRHYGLKWPGSGGAGNPGPSGGIAESPAGTTVASSRPAPATAVPGGTGTGAPGVRGRPTGDTGPHRTRAAGERAAPGEDRTRDATRPMAVSRGRDERDERDAVRGAERVPEIVLSEEQVQIATEERETGRAHLRKHVVTEDVHRTVRVTHEEVRVVRERITEEERRLGRTAPRIAEGEVEVVLHEEQVVVSKRTVPVERVRLETERVSEQKEVSAEVRKEELEFDDGRSAGPGERKGPGPEERH</sequence>
<dbReference type="Pfam" id="PF05239">
    <property type="entry name" value="PRC"/>
    <property type="match status" value="1"/>
</dbReference>
<evidence type="ECO:0000313" key="4">
    <source>
        <dbReference type="EMBL" id="GGU44774.1"/>
    </source>
</evidence>
<dbReference type="PANTHER" id="PTHR38463">
    <property type="entry name" value="STRESS RESPONSE PROTEIN YSNF"/>
    <property type="match status" value="1"/>
</dbReference>
<reference evidence="5" key="1">
    <citation type="journal article" date="2019" name="Int. J. Syst. Evol. Microbiol.">
        <title>The Global Catalogue of Microorganisms (GCM) 10K type strain sequencing project: providing services to taxonomists for standard genome sequencing and annotation.</title>
        <authorList>
            <consortium name="The Broad Institute Genomics Platform"/>
            <consortium name="The Broad Institute Genome Sequencing Center for Infectious Disease"/>
            <person name="Wu L."/>
            <person name="Ma J."/>
        </authorList>
    </citation>
    <scope>NUCLEOTIDE SEQUENCE [LARGE SCALE GENOMIC DNA]</scope>
    <source>
        <strain evidence="5">JCM 3399</strain>
    </source>
</reference>
<evidence type="ECO:0000256" key="1">
    <source>
        <dbReference type="SAM" id="MobiDB-lite"/>
    </source>
</evidence>
<dbReference type="Proteomes" id="UP000654471">
    <property type="component" value="Unassembled WGS sequence"/>
</dbReference>
<feature type="compositionally biased region" description="Gly residues" evidence="1">
    <location>
        <begin position="109"/>
        <end position="119"/>
    </location>
</feature>
<comment type="caution">
    <text evidence="4">The sequence shown here is derived from an EMBL/GenBank/DDBJ whole genome shotgun (WGS) entry which is preliminary data.</text>
</comment>
<feature type="compositionally biased region" description="Basic and acidic residues" evidence="1">
    <location>
        <begin position="167"/>
        <end position="183"/>
    </location>
</feature>
<feature type="region of interest" description="Disordered" evidence="1">
    <location>
        <begin position="303"/>
        <end position="342"/>
    </location>
</feature>
<keyword evidence="5" id="KW-1185">Reference proteome</keyword>
<evidence type="ECO:0000259" key="2">
    <source>
        <dbReference type="Pfam" id="PF05239"/>
    </source>
</evidence>
<accession>A0ABQ2UQE4</accession>
<dbReference type="Pfam" id="PF09557">
    <property type="entry name" value="DUF2382"/>
    <property type="match status" value="1"/>
</dbReference>
<gene>
    <name evidence="4" type="ORF">GCM10010211_05520</name>
</gene>
<feature type="domain" description="DUF2382" evidence="3">
    <location>
        <begin position="211"/>
        <end position="321"/>
    </location>
</feature>
<dbReference type="RefSeq" id="WP_189295890.1">
    <property type="nucleotide sequence ID" value="NZ_BMRP01000001.1"/>
</dbReference>
<feature type="region of interest" description="Disordered" evidence="1">
    <location>
        <begin position="109"/>
        <end position="202"/>
    </location>
</feature>
<evidence type="ECO:0000259" key="3">
    <source>
        <dbReference type="Pfam" id="PF09557"/>
    </source>
</evidence>
<dbReference type="InterPro" id="IPR019060">
    <property type="entry name" value="DUF2382"/>
</dbReference>
<dbReference type="PANTHER" id="PTHR38463:SF1">
    <property type="entry name" value="STRESS RESPONSE PROTEIN YSNF"/>
    <property type="match status" value="1"/>
</dbReference>
<dbReference type="InterPro" id="IPR014747">
    <property type="entry name" value="Bac_photo_RC_H_C"/>
</dbReference>
<dbReference type="SUPFAM" id="SSF50346">
    <property type="entry name" value="PRC-barrel domain"/>
    <property type="match status" value="1"/>
</dbReference>
<evidence type="ECO:0000313" key="5">
    <source>
        <dbReference type="Proteomes" id="UP000654471"/>
    </source>
</evidence>
<dbReference type="InterPro" id="IPR011033">
    <property type="entry name" value="PRC_barrel-like_sf"/>
</dbReference>
<feature type="compositionally biased region" description="Basic and acidic residues" evidence="1">
    <location>
        <begin position="190"/>
        <end position="202"/>
    </location>
</feature>
<name>A0ABQ2UQE4_9ACTN</name>
<dbReference type="InterPro" id="IPR052967">
    <property type="entry name" value="Stress_Response_Assoc"/>
</dbReference>
<dbReference type="Gene3D" id="3.90.50.10">
    <property type="entry name" value="Photosynthetic Reaction Center, subunit H, domain 2"/>
    <property type="match status" value="1"/>
</dbReference>
<proteinExistence type="predicted"/>
<dbReference type="EMBL" id="BMRP01000001">
    <property type="protein sequence ID" value="GGU44774.1"/>
    <property type="molecule type" value="Genomic_DNA"/>
</dbReference>
<protein>
    <submittedName>
        <fullName evidence="4">Photosystem reaction center subunit H</fullName>
    </submittedName>
</protein>
<feature type="domain" description="PRC-barrel" evidence="2">
    <location>
        <begin position="11"/>
        <end position="75"/>
    </location>
</feature>
<dbReference type="InterPro" id="IPR027275">
    <property type="entry name" value="PRC-brl_dom"/>
</dbReference>